<dbReference type="EMBL" id="JAGIZB010000002">
    <property type="protein sequence ID" value="MBP0443696.1"/>
    <property type="molecule type" value="Genomic_DNA"/>
</dbReference>
<dbReference type="Proteomes" id="UP000681594">
    <property type="component" value="Unassembled WGS sequence"/>
</dbReference>
<name>A0ABS4AA14_9PROT</name>
<accession>A0ABS4AA14</accession>
<reference evidence="1 2" key="1">
    <citation type="submission" date="2021-03" db="EMBL/GenBank/DDBJ databases">
        <authorList>
            <person name="So Y."/>
        </authorList>
    </citation>
    <scope>NUCLEOTIDE SEQUENCE [LARGE SCALE GENOMIC DNA]</scope>
    <source>
        <strain evidence="1 2">SSH11</strain>
    </source>
</reference>
<evidence type="ECO:0000313" key="1">
    <source>
        <dbReference type="EMBL" id="MBP0443696.1"/>
    </source>
</evidence>
<dbReference type="RefSeq" id="WP_209377918.1">
    <property type="nucleotide sequence ID" value="NZ_JAGIZB010000002.1"/>
</dbReference>
<evidence type="ECO:0008006" key="3">
    <source>
        <dbReference type="Google" id="ProtNLM"/>
    </source>
</evidence>
<gene>
    <name evidence="1" type="ORF">J8J14_02800</name>
</gene>
<proteinExistence type="predicted"/>
<dbReference type="PROSITE" id="PS51257">
    <property type="entry name" value="PROKAR_LIPOPROTEIN"/>
    <property type="match status" value="1"/>
</dbReference>
<sequence length="75" mass="7860">MRHVTIAPAVLLALVMLAGCAGREGWSESEPESAGPVAPSAYAEAIAEGMARARVDLMRRAVRRMLMRGGEGPPG</sequence>
<organism evidence="1 2">
    <name type="scientific">Pararoseomonas baculiformis</name>
    <dbReference type="NCBI Taxonomy" id="2820812"/>
    <lineage>
        <taxon>Bacteria</taxon>
        <taxon>Pseudomonadati</taxon>
        <taxon>Pseudomonadota</taxon>
        <taxon>Alphaproteobacteria</taxon>
        <taxon>Acetobacterales</taxon>
        <taxon>Acetobacteraceae</taxon>
        <taxon>Pararoseomonas</taxon>
    </lineage>
</organism>
<keyword evidence="2" id="KW-1185">Reference proteome</keyword>
<evidence type="ECO:0000313" key="2">
    <source>
        <dbReference type="Proteomes" id="UP000681594"/>
    </source>
</evidence>
<protein>
    <recommendedName>
        <fullName evidence="3">Lipoprotein</fullName>
    </recommendedName>
</protein>
<comment type="caution">
    <text evidence="1">The sequence shown here is derived from an EMBL/GenBank/DDBJ whole genome shotgun (WGS) entry which is preliminary data.</text>
</comment>